<keyword evidence="8" id="KW-0539">Nucleus</keyword>
<keyword evidence="3 9" id="KW-0547">Nucleotide-binding</keyword>
<dbReference type="Gene3D" id="3.40.50.300">
    <property type="entry name" value="P-loop containing nucleotide triphosphate hydrolases"/>
    <property type="match status" value="1"/>
</dbReference>
<dbReference type="InterPro" id="IPR036678">
    <property type="entry name" value="MutS_con_dom_sf"/>
</dbReference>
<dbReference type="SUPFAM" id="SSF55271">
    <property type="entry name" value="DNA repair protein MutS, domain I"/>
    <property type="match status" value="1"/>
</dbReference>
<feature type="region of interest" description="Disordered" evidence="12">
    <location>
        <begin position="239"/>
        <end position="264"/>
    </location>
</feature>
<dbReference type="PANTHER" id="PTHR11361:SF148">
    <property type="entry name" value="DNA MISMATCH REPAIR PROTEIN MSH6"/>
    <property type="match status" value="1"/>
</dbReference>
<keyword evidence="15" id="KW-1185">Reference proteome</keyword>
<evidence type="ECO:0000256" key="11">
    <source>
        <dbReference type="SAM" id="Coils"/>
    </source>
</evidence>
<comment type="similarity">
    <text evidence="2 9 10">Belongs to the DNA mismatch repair MutS family.</text>
</comment>
<feature type="compositionally biased region" description="Polar residues" evidence="12">
    <location>
        <begin position="246"/>
        <end position="257"/>
    </location>
</feature>
<dbReference type="GO" id="GO:0036297">
    <property type="term" value="P:interstrand cross-link repair"/>
    <property type="evidence" value="ECO:0007669"/>
    <property type="project" value="EnsemblFungi"/>
</dbReference>
<dbReference type="FunFam" id="1.10.1420.10:FF:000019">
    <property type="entry name" value="DNA mismatch repair protein"/>
    <property type="match status" value="1"/>
</dbReference>
<dbReference type="Pfam" id="PF05192">
    <property type="entry name" value="MutS_III"/>
    <property type="match status" value="1"/>
</dbReference>
<evidence type="ECO:0000256" key="3">
    <source>
        <dbReference type="ARBA" id="ARBA00022741"/>
    </source>
</evidence>
<dbReference type="PIRSF" id="PIRSF037677">
    <property type="entry name" value="DNA_mis_repair_Msh6"/>
    <property type="match status" value="1"/>
</dbReference>
<dbReference type="Pfam" id="PF01624">
    <property type="entry name" value="MutS_I"/>
    <property type="match status" value="1"/>
</dbReference>
<dbReference type="HOGENOM" id="CLU_002472_1_0_1"/>
<dbReference type="Pfam" id="PF05190">
    <property type="entry name" value="MutS_IV"/>
    <property type="match status" value="1"/>
</dbReference>
<dbReference type="FunFam" id="3.40.50.300:FF:000771">
    <property type="entry name" value="DNA mismatch repair protein"/>
    <property type="match status" value="1"/>
</dbReference>
<dbReference type="GO" id="GO:0043570">
    <property type="term" value="P:maintenance of DNA repeat elements"/>
    <property type="evidence" value="ECO:0007669"/>
    <property type="project" value="EnsemblFungi"/>
</dbReference>
<evidence type="ECO:0000256" key="4">
    <source>
        <dbReference type="ARBA" id="ARBA00022763"/>
    </source>
</evidence>
<keyword evidence="11" id="KW-0175">Coiled coil</keyword>
<feature type="coiled-coil region" evidence="11">
    <location>
        <begin position="772"/>
        <end position="799"/>
    </location>
</feature>
<dbReference type="SUPFAM" id="SSF48334">
    <property type="entry name" value="DNA repair protein MutS, domain III"/>
    <property type="match status" value="1"/>
</dbReference>
<dbReference type="InterPro" id="IPR016151">
    <property type="entry name" value="DNA_mismatch_repair_MutS_N"/>
</dbReference>
<dbReference type="Pfam" id="PF00488">
    <property type="entry name" value="MutS_V"/>
    <property type="match status" value="1"/>
</dbReference>
<dbReference type="EMBL" id="CP002499">
    <property type="protein sequence ID" value="AET38997.1"/>
    <property type="molecule type" value="Genomic_DNA"/>
</dbReference>
<dbReference type="GeneID" id="11469094"/>
<dbReference type="GO" id="GO:0032137">
    <property type="term" value="F:guanine/thymine mispair binding"/>
    <property type="evidence" value="ECO:0007669"/>
    <property type="project" value="EnsemblFungi"/>
</dbReference>
<dbReference type="GO" id="GO:0016887">
    <property type="term" value="F:ATP hydrolysis activity"/>
    <property type="evidence" value="ECO:0007669"/>
    <property type="project" value="EnsemblFungi"/>
</dbReference>
<dbReference type="GO" id="GO:0140664">
    <property type="term" value="F:ATP-dependent DNA damage sensor activity"/>
    <property type="evidence" value="ECO:0007669"/>
    <property type="project" value="InterPro"/>
</dbReference>
<dbReference type="Gene3D" id="3.30.420.110">
    <property type="entry name" value="MutS, connector domain"/>
    <property type="match status" value="1"/>
</dbReference>
<dbReference type="KEGG" id="erc:Ecym_3519"/>
<comment type="subcellular location">
    <subcellularLocation>
        <location evidence="1">Nucleus</location>
    </subcellularLocation>
</comment>
<proteinExistence type="inferred from homology"/>
<dbReference type="OrthoDB" id="10252754at2759"/>
<dbReference type="NCBIfam" id="NF003810">
    <property type="entry name" value="PRK05399.1"/>
    <property type="match status" value="1"/>
</dbReference>
<dbReference type="FunCoup" id="G8JQL3">
    <property type="interactions" value="953"/>
</dbReference>
<evidence type="ECO:0000256" key="2">
    <source>
        <dbReference type="ARBA" id="ARBA00006271"/>
    </source>
</evidence>
<dbReference type="AlphaFoldDB" id="G8JQL3"/>
<feature type="compositionally biased region" description="Polar residues" evidence="12">
    <location>
        <begin position="102"/>
        <end position="118"/>
    </location>
</feature>
<evidence type="ECO:0000313" key="15">
    <source>
        <dbReference type="Proteomes" id="UP000006790"/>
    </source>
</evidence>
<keyword evidence="4 9" id="KW-0227">DNA damage</keyword>
<gene>
    <name evidence="14" type="ordered locus">Ecym_3519</name>
</gene>
<dbReference type="Gene3D" id="3.40.1170.10">
    <property type="entry name" value="DNA repair protein MutS, domain I"/>
    <property type="match status" value="1"/>
</dbReference>
<dbReference type="InterPro" id="IPR036187">
    <property type="entry name" value="DNA_mismatch_repair_MutS_sf"/>
</dbReference>
<evidence type="ECO:0000256" key="6">
    <source>
        <dbReference type="ARBA" id="ARBA00023125"/>
    </source>
</evidence>
<feature type="compositionally biased region" description="Low complexity" evidence="12">
    <location>
        <begin position="81"/>
        <end position="91"/>
    </location>
</feature>
<evidence type="ECO:0000256" key="1">
    <source>
        <dbReference type="ARBA" id="ARBA00004123"/>
    </source>
</evidence>
<dbReference type="GO" id="GO:0000400">
    <property type="term" value="F:four-way junction DNA binding"/>
    <property type="evidence" value="ECO:0007669"/>
    <property type="project" value="EnsemblFungi"/>
</dbReference>
<dbReference type="PROSITE" id="PS00486">
    <property type="entry name" value="DNA_MISMATCH_REPAIR_2"/>
    <property type="match status" value="1"/>
</dbReference>
<keyword evidence="5 9" id="KW-0067">ATP-binding</keyword>
<evidence type="ECO:0000259" key="13">
    <source>
        <dbReference type="PROSITE" id="PS00486"/>
    </source>
</evidence>
<dbReference type="GO" id="GO:0032301">
    <property type="term" value="C:MutSalpha complex"/>
    <property type="evidence" value="ECO:0007669"/>
    <property type="project" value="EnsemblFungi"/>
</dbReference>
<dbReference type="Proteomes" id="UP000006790">
    <property type="component" value="Chromosome 3"/>
</dbReference>
<dbReference type="InParanoid" id="G8JQL3"/>
<dbReference type="FunFam" id="3.40.1170.10:FF:000002">
    <property type="entry name" value="DNA mismatch repair protein"/>
    <property type="match status" value="1"/>
</dbReference>
<comment type="function">
    <text evidence="9 10">Component of the post-replicative DNA mismatch repair system (MMR).</text>
</comment>
<dbReference type="GO" id="GO:0005524">
    <property type="term" value="F:ATP binding"/>
    <property type="evidence" value="ECO:0007669"/>
    <property type="project" value="UniProtKB-UniRule"/>
</dbReference>
<dbReference type="OMA" id="TPMMAQY"/>
<dbReference type="InterPro" id="IPR007861">
    <property type="entry name" value="DNA_mismatch_repair_MutS_clamp"/>
</dbReference>
<feature type="compositionally biased region" description="Basic and acidic residues" evidence="12">
    <location>
        <begin position="190"/>
        <end position="204"/>
    </location>
</feature>
<dbReference type="SUPFAM" id="SSF53150">
    <property type="entry name" value="DNA repair protein MutS, domain II"/>
    <property type="match status" value="1"/>
</dbReference>
<dbReference type="GO" id="GO:0032138">
    <property type="term" value="F:single base insertion or deletion binding"/>
    <property type="evidence" value="ECO:0007669"/>
    <property type="project" value="EnsemblFungi"/>
</dbReference>
<organism evidence="14 15">
    <name type="scientific">Eremothecium cymbalariae (strain CBS 270.75 / DBVPG 7215 / KCTC 17166 / NRRL Y-17582)</name>
    <name type="common">Yeast</name>
    <dbReference type="NCBI Taxonomy" id="931890"/>
    <lineage>
        <taxon>Eukaryota</taxon>
        <taxon>Fungi</taxon>
        <taxon>Dikarya</taxon>
        <taxon>Ascomycota</taxon>
        <taxon>Saccharomycotina</taxon>
        <taxon>Saccharomycetes</taxon>
        <taxon>Saccharomycetales</taxon>
        <taxon>Saccharomycetaceae</taxon>
        <taxon>Eremothecium</taxon>
    </lineage>
</organism>
<evidence type="ECO:0000256" key="7">
    <source>
        <dbReference type="ARBA" id="ARBA00023204"/>
    </source>
</evidence>
<evidence type="ECO:0000313" key="14">
    <source>
        <dbReference type="EMBL" id="AET38997.1"/>
    </source>
</evidence>
<evidence type="ECO:0000256" key="12">
    <source>
        <dbReference type="SAM" id="MobiDB-lite"/>
    </source>
</evidence>
<dbReference type="InterPro" id="IPR045076">
    <property type="entry name" value="MutS"/>
</dbReference>
<evidence type="ECO:0000256" key="8">
    <source>
        <dbReference type="ARBA" id="ARBA00023242"/>
    </source>
</evidence>
<dbReference type="GO" id="GO:0043111">
    <property type="term" value="P:replication fork arrest"/>
    <property type="evidence" value="ECO:0007669"/>
    <property type="project" value="EnsemblFungi"/>
</dbReference>
<feature type="region of interest" description="Disordered" evidence="12">
    <location>
        <begin position="41"/>
        <end position="118"/>
    </location>
</feature>
<evidence type="ECO:0000256" key="10">
    <source>
        <dbReference type="RuleBase" id="RU003756"/>
    </source>
</evidence>
<feature type="region of interest" description="Disordered" evidence="12">
    <location>
        <begin position="1"/>
        <end position="21"/>
    </location>
</feature>
<dbReference type="eggNOG" id="KOG0217">
    <property type="taxonomic scope" value="Eukaryota"/>
</dbReference>
<dbReference type="SMART" id="SM00533">
    <property type="entry name" value="MUTSd"/>
    <property type="match status" value="1"/>
</dbReference>
<evidence type="ECO:0000256" key="9">
    <source>
        <dbReference type="PIRNR" id="PIRNR037677"/>
    </source>
</evidence>
<evidence type="ECO:0000256" key="5">
    <source>
        <dbReference type="ARBA" id="ARBA00022840"/>
    </source>
</evidence>
<accession>G8JQL3</accession>
<feature type="region of interest" description="Disordered" evidence="12">
    <location>
        <begin position="135"/>
        <end position="204"/>
    </location>
</feature>
<dbReference type="RefSeq" id="XP_003645814.1">
    <property type="nucleotide sequence ID" value="XM_003645766.1"/>
</dbReference>
<dbReference type="PANTHER" id="PTHR11361">
    <property type="entry name" value="DNA MISMATCH REPAIR PROTEIN MUTS FAMILY MEMBER"/>
    <property type="match status" value="1"/>
</dbReference>
<keyword evidence="6 9" id="KW-0238">DNA-binding</keyword>
<dbReference type="GO" id="GO:0000710">
    <property type="term" value="P:meiotic mismatch repair"/>
    <property type="evidence" value="ECO:0007669"/>
    <property type="project" value="EnsemblFungi"/>
</dbReference>
<dbReference type="InterPro" id="IPR017261">
    <property type="entry name" value="DNA_mismatch_repair_MutS/MSH"/>
</dbReference>
<dbReference type="Gene3D" id="1.10.1420.10">
    <property type="match status" value="2"/>
</dbReference>
<feature type="domain" description="DNA mismatch repair proteins mutS family" evidence="13">
    <location>
        <begin position="1050"/>
        <end position="1066"/>
    </location>
</feature>
<keyword evidence="7 9" id="KW-0234">DNA repair</keyword>
<dbReference type="SUPFAM" id="SSF52540">
    <property type="entry name" value="P-loop containing nucleoside triphosphate hydrolases"/>
    <property type="match status" value="1"/>
</dbReference>
<reference evidence="15" key="1">
    <citation type="journal article" date="2012" name="G3 (Bethesda)">
        <title>Pichia sorbitophila, an interspecies yeast hybrid reveals early steps of genome resolution following polyploidization.</title>
        <authorList>
            <person name="Leh Louis V."/>
            <person name="Despons L."/>
            <person name="Friedrich A."/>
            <person name="Martin T."/>
            <person name="Durrens P."/>
            <person name="Casaregola S."/>
            <person name="Neuveglise C."/>
            <person name="Fairhead C."/>
            <person name="Marck C."/>
            <person name="Cruz J.A."/>
            <person name="Straub M.L."/>
            <person name="Kugler V."/>
            <person name="Sacerdot C."/>
            <person name="Uzunov Z."/>
            <person name="Thierry A."/>
            <person name="Weiss S."/>
            <person name="Bleykasten C."/>
            <person name="De Montigny J."/>
            <person name="Jacques N."/>
            <person name="Jung P."/>
            <person name="Lemaire M."/>
            <person name="Mallet S."/>
            <person name="Morel G."/>
            <person name="Richard G.F."/>
            <person name="Sarkar A."/>
            <person name="Savel G."/>
            <person name="Schacherer J."/>
            <person name="Seret M.L."/>
            <person name="Talla E."/>
            <person name="Samson G."/>
            <person name="Jubin C."/>
            <person name="Poulain J."/>
            <person name="Vacherie B."/>
            <person name="Barbe V."/>
            <person name="Pelletier E."/>
            <person name="Sherman D.J."/>
            <person name="Westhof E."/>
            <person name="Weissenbach J."/>
            <person name="Baret P.V."/>
            <person name="Wincker P."/>
            <person name="Gaillardin C."/>
            <person name="Dujon B."/>
            <person name="Souciet J.L."/>
        </authorList>
    </citation>
    <scope>NUCLEOTIDE SEQUENCE [LARGE SCALE GENOMIC DNA]</scope>
    <source>
        <strain evidence="15">CBS 270.75 / DBVPG 7215 / KCTC 17166 / NRRL Y-17582</strain>
    </source>
</reference>
<dbReference type="InterPro" id="IPR007695">
    <property type="entry name" value="DNA_mismatch_repair_MutS-lik_N"/>
</dbReference>
<name>G8JQL3_ERECY</name>
<dbReference type="InterPro" id="IPR027417">
    <property type="entry name" value="P-loop_NTPase"/>
</dbReference>
<dbReference type="InterPro" id="IPR007860">
    <property type="entry name" value="DNA_mmatch_repair_MutS_con_dom"/>
</dbReference>
<dbReference type="SMART" id="SM00534">
    <property type="entry name" value="MUTSac"/>
    <property type="match status" value="1"/>
</dbReference>
<protein>
    <recommendedName>
        <fullName evidence="9">DNA mismatch repair protein</fullName>
    </recommendedName>
</protein>
<dbReference type="InterPro" id="IPR007696">
    <property type="entry name" value="DNA_mismatch_repair_MutS_core"/>
</dbReference>
<sequence>MAPSTPQPVRTSGAPLPAGKKRLKQATLMSFFKKTAATALQASPDIQKGNGKYPVSPQSSTPSKVKESKLFVSMDDDANDANDTTYLTANDGDSRVDLGTSKEATTLTEDSPSSDSVRLTTSVLGNKRGFDNEFVHSASGSMRHKKPVSYVDESDEEDDVSPGKSGSAMKRARTRTRVALSGDSEEDEYVPAKDESHADEHSDYLEDNEDDADIFEFVSKPRTPAKSVQSRAGVLKINREQKNRSLKSTSKMEITASSDKHTNFNKNNEQRYQWLVNERDAAGHQPSDSDYDPRSLYVPPEAWAKFTPFEKQYWQIKSKMWDCIVFFKKGKFFELYEKDAHLANQLFDLKIAGGGRANMQLAGIPEMSFEYWASQFIQNGYKVAKVDQKESMLAKEMREGNKGIVERELQCVLTSGTLTESGMLQTDLATYCMAIREEPIDYYNLDCHNHSSTEKNSTGKYFGVSIIDTATGHIKMLEFEDDNECSQLDTLVAQVKPKEVIIERKNLSTLAHKIVKFNVQPDAIFNYRTPEEFYDFNRTYDEIVTHGYFPNMESWPQVLQEYYNKGKKVGFHAFGGLLSYLQWLKLDLSLVTMGQIEQYDHTKSQGFLCLDGITLQNLEIFANSFDGSDKGTLFKLLNHAITPMGKRAIRNWVMHPLLNKQHIDERLDSVDQLLSDMDIRGIIESAFIGLPDLERLLSRIHSNTLKISEFDKVITGFETVSKLVQDLNKYELKGSLLKFLKEIPITLEGDINTWNKVYDRNKAVHEGALIPNKGVEQEFDKSIDRINELENEFSSMLREYKKELKCSSIQYKDSGKEIYTIEIPISVCKNVPSNWTQMGSNKSTKRYYSPTVQKMARAMAEAREHHKILEEGLKGKLYQKFDMKYSTVWLPTIRSISNIDCILSLSRASEGLGFPACRPVFHDSTDTKTGHKSNGFLSFKQLRHPCFNMGATAATDFIPNDVTLGRDTAQLALLTGANAAGKSTVLRMTCVAVIMAQLGCYVPCEVAELTPVDRIMTRIGANDNIMQGKSTFFVELSETKKILDMATNRSLLVLDELGRGGSSNDGFAIAEGVFHHIATHVQSLGFFATHYGTLGQSFSHHPMIKPLKMSILVDEASRNVTFLYKLIEGQSEGSFGMHVASMCGIPRQIVDRAEKTADTLEHTLRIMREHKKYVKGSNVMPLGLQSDFVRLNFGDGLNNSVKGSGEGVNIYDTNIKAHVLSSIISMIDGLSKD</sequence>
<dbReference type="Pfam" id="PF05188">
    <property type="entry name" value="MutS_II"/>
    <property type="match status" value="1"/>
</dbReference>
<dbReference type="STRING" id="931890.G8JQL3"/>
<dbReference type="InterPro" id="IPR000432">
    <property type="entry name" value="DNA_mismatch_repair_MutS_C"/>
</dbReference>